<organism evidence="1 2">
    <name type="scientific">Catenulispora acidiphila (strain DSM 44928 / JCM 14897 / NBRC 102108 / NRRL B-24433 / ID139908)</name>
    <dbReference type="NCBI Taxonomy" id="479433"/>
    <lineage>
        <taxon>Bacteria</taxon>
        <taxon>Bacillati</taxon>
        <taxon>Actinomycetota</taxon>
        <taxon>Actinomycetes</taxon>
        <taxon>Catenulisporales</taxon>
        <taxon>Catenulisporaceae</taxon>
        <taxon>Catenulispora</taxon>
    </lineage>
</organism>
<evidence type="ECO:0000313" key="2">
    <source>
        <dbReference type="Proteomes" id="UP000000851"/>
    </source>
</evidence>
<dbReference type="SUPFAM" id="SSF88659">
    <property type="entry name" value="Sigma3 and sigma4 domains of RNA polymerase sigma factors"/>
    <property type="match status" value="1"/>
</dbReference>
<dbReference type="EMBL" id="CP001700">
    <property type="protein sequence ID" value="ACU75686.1"/>
    <property type="molecule type" value="Genomic_DNA"/>
</dbReference>
<name>C7Q1Y5_CATAD</name>
<dbReference type="eggNOG" id="COG1595">
    <property type="taxonomic scope" value="Bacteria"/>
</dbReference>
<dbReference type="AlphaFoldDB" id="C7Q1Y5"/>
<dbReference type="HOGENOM" id="CLU_067324_1_0_11"/>
<reference evidence="1 2" key="1">
    <citation type="journal article" date="2009" name="Stand. Genomic Sci.">
        <title>Complete genome sequence of Catenulispora acidiphila type strain (ID 139908).</title>
        <authorList>
            <person name="Copeland A."/>
            <person name="Lapidus A."/>
            <person name="Glavina Del Rio T."/>
            <person name="Nolan M."/>
            <person name="Lucas S."/>
            <person name="Chen F."/>
            <person name="Tice H."/>
            <person name="Cheng J.F."/>
            <person name="Bruce D."/>
            <person name="Goodwin L."/>
            <person name="Pitluck S."/>
            <person name="Mikhailova N."/>
            <person name="Pati A."/>
            <person name="Ivanova N."/>
            <person name="Mavromatis K."/>
            <person name="Chen A."/>
            <person name="Palaniappan K."/>
            <person name="Chain P."/>
            <person name="Land M."/>
            <person name="Hauser L."/>
            <person name="Chang Y.J."/>
            <person name="Jeffries C.D."/>
            <person name="Chertkov O."/>
            <person name="Brettin T."/>
            <person name="Detter J.C."/>
            <person name="Han C."/>
            <person name="Ali Z."/>
            <person name="Tindall B.J."/>
            <person name="Goker M."/>
            <person name="Bristow J."/>
            <person name="Eisen J.A."/>
            <person name="Markowitz V."/>
            <person name="Hugenholtz P."/>
            <person name="Kyrpides N.C."/>
            <person name="Klenk H.P."/>
        </authorList>
    </citation>
    <scope>NUCLEOTIDE SEQUENCE [LARGE SCALE GENOMIC DNA]</scope>
    <source>
        <strain evidence="2">DSM 44928 / JCM 14897 / NBRC 102108 / NRRL B-24433 / ID139908</strain>
    </source>
</reference>
<keyword evidence="2" id="KW-1185">Reference proteome</keyword>
<dbReference type="InterPro" id="IPR013324">
    <property type="entry name" value="RNA_pol_sigma_r3/r4-like"/>
</dbReference>
<dbReference type="InParanoid" id="C7Q1Y5"/>
<sequence precursor="true">MKIDTAPSASSTLSASPLHAVESAFLGLCVSDAPLTFPASFLQAAAPGGRVSVTVAELRKTLLAKSTPLTVRDEVWGELVRRSRSMAGAWTVVAVAMAMPALKTIAASFARSFDGAVADLDGEIVTAFLAHLATIDITRPAILPRLRWAAFRAAERTVASEIDFVRHASTHRSEPPRMPFGHEDLVLARAEREGVLTAADADLIGMTRLEGVALVEAAEMLGVTANAVKIRRQRAEARLVAWLRGQPVPSKSALVQSRGRA</sequence>
<proteinExistence type="predicted"/>
<evidence type="ECO:0000313" key="1">
    <source>
        <dbReference type="EMBL" id="ACU75686.1"/>
    </source>
</evidence>
<gene>
    <name evidence="1" type="ordered locus">Caci_6845</name>
</gene>
<accession>C7Q1Y5</accession>
<dbReference type="KEGG" id="cai:Caci_6845"/>
<protein>
    <submittedName>
        <fullName evidence="1">Uncharacterized protein</fullName>
    </submittedName>
</protein>
<dbReference type="Proteomes" id="UP000000851">
    <property type="component" value="Chromosome"/>
</dbReference>
<dbReference type="STRING" id="479433.Caci_6845"/>